<dbReference type="InterPro" id="IPR036761">
    <property type="entry name" value="TTHA0802/YceI-like_sf"/>
</dbReference>
<evidence type="ECO:0000313" key="2">
    <source>
        <dbReference type="EMBL" id="KYG72633.1"/>
    </source>
</evidence>
<dbReference type="STRING" id="333140.AWW68_17175"/>
<dbReference type="AlphaFoldDB" id="A0A150X1P2"/>
<accession>A0A150X1P2</accession>
<dbReference type="Proteomes" id="UP000075606">
    <property type="component" value="Unassembled WGS sequence"/>
</dbReference>
<gene>
    <name evidence="2" type="ORF">AWW68_17175</name>
</gene>
<sequence>MAQAQSSYSIAETGSKITVSGTSNLHDFTLVSEEIKGSADLYMEGSEITGIKKVVVTLKTESLESSKSGLKRNAMKTLQPEANPIISYIAFDMADDGKVSGILNVAGYDSDQDFSFTSKVENGKLVVTAQGDVKFTDFDLDPPSALAGTIKAKDDLQLEIILVLEEEK</sequence>
<dbReference type="EMBL" id="LRPC01000029">
    <property type="protein sequence ID" value="KYG72633.1"/>
    <property type="molecule type" value="Genomic_DNA"/>
</dbReference>
<dbReference type="SUPFAM" id="SSF101874">
    <property type="entry name" value="YceI-like"/>
    <property type="match status" value="1"/>
</dbReference>
<evidence type="ECO:0000259" key="1">
    <source>
        <dbReference type="Pfam" id="PF04264"/>
    </source>
</evidence>
<evidence type="ECO:0000313" key="3">
    <source>
        <dbReference type="Proteomes" id="UP000075606"/>
    </source>
</evidence>
<reference evidence="2 3" key="1">
    <citation type="submission" date="2016-01" db="EMBL/GenBank/DDBJ databases">
        <title>Genome sequencing of Roseivirga spongicola UST030701-084.</title>
        <authorList>
            <person name="Selvaratnam C."/>
            <person name="Thevarajoo S."/>
            <person name="Goh K.M."/>
            <person name="Ee R."/>
            <person name="Chan K.-G."/>
            <person name="Chong C.S."/>
        </authorList>
    </citation>
    <scope>NUCLEOTIDE SEQUENCE [LARGE SCALE GENOMIC DNA]</scope>
    <source>
        <strain evidence="2 3">UST030701-084</strain>
    </source>
</reference>
<dbReference type="Pfam" id="PF04264">
    <property type="entry name" value="YceI"/>
    <property type="match status" value="1"/>
</dbReference>
<dbReference type="Gene3D" id="2.40.128.110">
    <property type="entry name" value="Lipid/polyisoprenoid-binding, YceI-like"/>
    <property type="match status" value="1"/>
</dbReference>
<dbReference type="InterPro" id="IPR007372">
    <property type="entry name" value="Lipid/polyisoprenoid-bd_YceI"/>
</dbReference>
<name>A0A150X1P2_9BACT</name>
<comment type="caution">
    <text evidence="2">The sequence shown here is derived from an EMBL/GenBank/DDBJ whole genome shotgun (WGS) entry which is preliminary data.</text>
</comment>
<feature type="domain" description="Lipid/polyisoprenoid-binding YceI-like" evidence="1">
    <location>
        <begin position="8"/>
        <end position="160"/>
    </location>
</feature>
<dbReference type="RefSeq" id="WP_068224610.1">
    <property type="nucleotide sequence ID" value="NZ_LRPC01000029.1"/>
</dbReference>
<proteinExistence type="predicted"/>
<keyword evidence="3" id="KW-1185">Reference proteome</keyword>
<protein>
    <recommendedName>
        <fullName evidence="1">Lipid/polyisoprenoid-binding YceI-like domain-containing protein</fullName>
    </recommendedName>
</protein>
<organism evidence="2 3">
    <name type="scientific">Roseivirga spongicola</name>
    <dbReference type="NCBI Taxonomy" id="333140"/>
    <lineage>
        <taxon>Bacteria</taxon>
        <taxon>Pseudomonadati</taxon>
        <taxon>Bacteroidota</taxon>
        <taxon>Cytophagia</taxon>
        <taxon>Cytophagales</taxon>
        <taxon>Roseivirgaceae</taxon>
        <taxon>Roseivirga</taxon>
    </lineage>
</organism>